<dbReference type="AlphaFoldDB" id="A0A1H9X215"/>
<gene>
    <name evidence="2" type="ORF">SAMN04488000_126109</name>
</gene>
<accession>A0A1H9X215</accession>
<evidence type="ECO:0000313" key="2">
    <source>
        <dbReference type="EMBL" id="SES40071.1"/>
    </source>
</evidence>
<feature type="region of interest" description="Disordered" evidence="1">
    <location>
        <begin position="664"/>
        <end position="701"/>
    </location>
</feature>
<reference evidence="3" key="1">
    <citation type="submission" date="2016-10" db="EMBL/GenBank/DDBJ databases">
        <authorList>
            <person name="Varghese N."/>
            <person name="Submissions S."/>
        </authorList>
    </citation>
    <scope>NUCLEOTIDE SEQUENCE [LARGE SCALE GENOMIC DNA]</scope>
    <source>
        <strain evidence="3">DSM 44437</strain>
    </source>
</reference>
<evidence type="ECO:0000313" key="3">
    <source>
        <dbReference type="Proteomes" id="UP000199503"/>
    </source>
</evidence>
<organism evidence="2 3">
    <name type="scientific">Lentzea albida</name>
    <dbReference type="NCBI Taxonomy" id="65499"/>
    <lineage>
        <taxon>Bacteria</taxon>
        <taxon>Bacillati</taxon>
        <taxon>Actinomycetota</taxon>
        <taxon>Actinomycetes</taxon>
        <taxon>Pseudonocardiales</taxon>
        <taxon>Pseudonocardiaceae</taxon>
        <taxon>Lentzea</taxon>
    </lineage>
</organism>
<dbReference type="STRING" id="65499.SAMN04488000_126109"/>
<proteinExistence type="predicted"/>
<evidence type="ECO:0000256" key="1">
    <source>
        <dbReference type="SAM" id="MobiDB-lite"/>
    </source>
</evidence>
<sequence>MWINAEDEPILSHLSQESAFASAITLMWAFTNSDRFVRNTATRRLVKIASVHPTVLPALIHRAAEVNDLYVLERVCAAAYGVALRRLPDAVLRDLASATLDTVFGQVEPPVHILIRDYAQGVIRLAHRRGLVNDTDWTRAAGPWSSPWPGRDIPDQDELERLYPLFADEEPAREGSLWASIHLSAGEGGDFGRYIVGTNHPYGFPFTTRLRSEQERHAAPGDVGASDGTEPSRPGLLQQFTDALDEDDPLRATFTNLLTHAEATAETTSRRRRDDPIDADAVTRFVILGVADRGWTPERFRDLDRELYAEQSVGRAPHKRERIGKKYQWQAWHEALARLADTHLLQEHPKRQPVTAARISSTRDFDPSHLLSGNPEDSAADDYLDTTAFWWLPLPTPEAPDLSSFDLQCAWVSDQTALLDTSRLVTIPGNVVAASPAGRTLQLRDHDEWILLDGTVAWYWDADGPAQNLASEGVWADHAAVHHTVLIRQADVTGILASPLKAYDPHYYNHGFTNSAFLGEYPDQPAFTDLLDDRGQQDGWTTDTNIPAPVLHTTDHYTWEGSNYDCSLTNAVSVSLPSVHLLRLLAPDAYARDGAIRAPHGEVIAFAPNIFEPGEHALLIRADILHTKVTQADLALGSVIYQERRSGDAHKHDPWPGWNTRTSLHIHQPTSTGWNLTGSLQHDHQYAPRPPHTPTPSTSDA</sequence>
<feature type="region of interest" description="Disordered" evidence="1">
    <location>
        <begin position="213"/>
        <end position="236"/>
    </location>
</feature>
<keyword evidence="3" id="KW-1185">Reference proteome</keyword>
<name>A0A1H9X215_9PSEU</name>
<protein>
    <submittedName>
        <fullName evidence="2">Uncharacterized protein</fullName>
    </submittedName>
</protein>
<dbReference type="EMBL" id="FOFV01000026">
    <property type="protein sequence ID" value="SES40071.1"/>
    <property type="molecule type" value="Genomic_DNA"/>
</dbReference>
<dbReference type="Proteomes" id="UP000199503">
    <property type="component" value="Unassembled WGS sequence"/>
</dbReference>
<feature type="compositionally biased region" description="Polar residues" evidence="1">
    <location>
        <begin position="664"/>
        <end position="680"/>
    </location>
</feature>